<dbReference type="EMBL" id="JAAXPI010000001">
    <property type="protein sequence ID" value="NKZ02495.1"/>
    <property type="molecule type" value="Genomic_DNA"/>
</dbReference>
<protein>
    <submittedName>
        <fullName evidence="1">Pyridoxamine 5'-phosphate oxidase</fullName>
    </submittedName>
</protein>
<dbReference type="InterPro" id="IPR012349">
    <property type="entry name" value="Split_barrel_FMN-bd"/>
</dbReference>
<accession>A0A846YUY3</accession>
<gene>
    <name evidence="1" type="ORF">HGB48_01780</name>
</gene>
<comment type="caution">
    <text evidence="1">The sequence shown here is derived from an EMBL/GenBank/DDBJ whole genome shotgun (WGS) entry which is preliminary data.</text>
</comment>
<dbReference type="Proteomes" id="UP000579250">
    <property type="component" value="Unassembled WGS sequence"/>
</dbReference>
<keyword evidence="2" id="KW-1185">Reference proteome</keyword>
<organism evidence="1 2">
    <name type="scientific">Actinomadura latina</name>
    <dbReference type="NCBI Taxonomy" id="163603"/>
    <lineage>
        <taxon>Bacteria</taxon>
        <taxon>Bacillati</taxon>
        <taxon>Actinomycetota</taxon>
        <taxon>Actinomycetes</taxon>
        <taxon>Streptosporangiales</taxon>
        <taxon>Thermomonosporaceae</taxon>
        <taxon>Actinomadura</taxon>
    </lineage>
</organism>
<name>A0A846YUY3_9ACTN</name>
<reference evidence="1 2" key="1">
    <citation type="submission" date="2020-04" db="EMBL/GenBank/DDBJ databases">
        <title>MicrobeNet Type strains.</title>
        <authorList>
            <person name="Nicholson A.C."/>
        </authorList>
    </citation>
    <scope>NUCLEOTIDE SEQUENCE [LARGE SCALE GENOMIC DNA]</scope>
    <source>
        <strain evidence="1 2">ATCC BAA-277</strain>
    </source>
</reference>
<dbReference type="Gene3D" id="2.30.110.10">
    <property type="entry name" value="Electron Transport, Fmn-binding Protein, Chain A"/>
    <property type="match status" value="1"/>
</dbReference>
<evidence type="ECO:0000313" key="1">
    <source>
        <dbReference type="EMBL" id="NKZ02495.1"/>
    </source>
</evidence>
<dbReference type="AlphaFoldDB" id="A0A846YUY3"/>
<proteinExistence type="predicted"/>
<dbReference type="SUPFAM" id="SSF50475">
    <property type="entry name" value="FMN-binding split barrel"/>
    <property type="match status" value="1"/>
</dbReference>
<dbReference type="RefSeq" id="WP_067634422.1">
    <property type="nucleotide sequence ID" value="NZ_JAAXPI010000001.1"/>
</dbReference>
<evidence type="ECO:0000313" key="2">
    <source>
        <dbReference type="Proteomes" id="UP000579250"/>
    </source>
</evidence>
<sequence length="165" mass="18511">MDIPQGDVRLLKTDIAQRLLHSTIPARLAYTALDGTPRVMSTWFTWTGDEVVMATYFFCPPMGMTRPARRLSALRARPDVAITIDTEKQPPEVLLLRGRVSITEVDGMVYEQAQAARRYLGEEGGIGYVRQADHPETRMARIALRPSWVGVLDFQTHFPSIITPG</sequence>